<dbReference type="EMBL" id="JARXVH010000040">
    <property type="protein sequence ID" value="MDH6222693.1"/>
    <property type="molecule type" value="Genomic_DNA"/>
</dbReference>
<gene>
    <name evidence="1" type="ORF">M2283_010045</name>
</gene>
<organism evidence="1 2">
    <name type="scientific">Streptomyces pseudovenezuelae</name>
    <dbReference type="NCBI Taxonomy" id="67350"/>
    <lineage>
        <taxon>Bacteria</taxon>
        <taxon>Bacillati</taxon>
        <taxon>Actinomycetota</taxon>
        <taxon>Actinomycetes</taxon>
        <taxon>Kitasatosporales</taxon>
        <taxon>Streptomycetaceae</taxon>
        <taxon>Streptomyces</taxon>
        <taxon>Streptomyces aurantiacus group</taxon>
    </lineage>
</organism>
<name>A0ABT6M2D9_9ACTN</name>
<comment type="caution">
    <text evidence="1">The sequence shown here is derived from an EMBL/GenBank/DDBJ whole genome shotgun (WGS) entry which is preliminary data.</text>
</comment>
<dbReference type="RefSeq" id="WP_280883286.1">
    <property type="nucleotide sequence ID" value="NZ_JARXVH010000040.1"/>
</dbReference>
<reference evidence="1 2" key="1">
    <citation type="submission" date="2023-04" db="EMBL/GenBank/DDBJ databases">
        <title>Forest soil microbial communities from Buena Vista Peninsula, Colon Province, Panama.</title>
        <authorList>
            <person name="Bouskill N."/>
        </authorList>
    </citation>
    <scope>NUCLEOTIDE SEQUENCE [LARGE SCALE GENOMIC DNA]</scope>
    <source>
        <strain evidence="1 2">GGS1</strain>
    </source>
</reference>
<evidence type="ECO:0008006" key="3">
    <source>
        <dbReference type="Google" id="ProtNLM"/>
    </source>
</evidence>
<dbReference type="Proteomes" id="UP001160499">
    <property type="component" value="Unassembled WGS sequence"/>
</dbReference>
<protein>
    <recommendedName>
        <fullName evidence="3">Secreted protein</fullName>
    </recommendedName>
</protein>
<accession>A0ABT6M2D9</accession>
<keyword evidence="2" id="KW-1185">Reference proteome</keyword>
<evidence type="ECO:0000313" key="2">
    <source>
        <dbReference type="Proteomes" id="UP001160499"/>
    </source>
</evidence>
<sequence>MSPLVSRGLLLPSLLCAALVFGPVVGTASAQSSVPGASTAAGAQDLGVWLDDLREGHGTAAADPLLGVLSDLTERSGRPLGAEEAAAYTKAVETAYASLRQRVQERPAAAPDSATALAAADPIGDAVTQLQSAVDKLVSALSSLDLGGVLGAVTGLLSPVLSLITGVLGSAVPSVPALPSLPALPTPGSPAQ</sequence>
<proteinExistence type="predicted"/>
<evidence type="ECO:0000313" key="1">
    <source>
        <dbReference type="EMBL" id="MDH6222693.1"/>
    </source>
</evidence>